<proteinExistence type="predicted"/>
<dbReference type="EMBL" id="CAAALY010254382">
    <property type="protein sequence ID" value="VEL37233.1"/>
    <property type="molecule type" value="Genomic_DNA"/>
</dbReference>
<accession>A0A3S5AHG6</accession>
<protein>
    <recommendedName>
        <fullName evidence="3">Protein quiver</fullName>
    </recommendedName>
</protein>
<dbReference type="Proteomes" id="UP000784294">
    <property type="component" value="Unassembled WGS sequence"/>
</dbReference>
<sequence>MVAQFNQFINGSKEPDTRIYRSCSHVKAAPGYECINRVGASKLKMRYCLCTDELCNSSPPRNVATVGSFLMLAAVTVTGLRYQNTF</sequence>
<organism evidence="1 2">
    <name type="scientific">Protopolystoma xenopodis</name>
    <dbReference type="NCBI Taxonomy" id="117903"/>
    <lineage>
        <taxon>Eukaryota</taxon>
        <taxon>Metazoa</taxon>
        <taxon>Spiralia</taxon>
        <taxon>Lophotrochozoa</taxon>
        <taxon>Platyhelminthes</taxon>
        <taxon>Monogenea</taxon>
        <taxon>Polyopisthocotylea</taxon>
        <taxon>Polystomatidea</taxon>
        <taxon>Polystomatidae</taxon>
        <taxon>Protopolystoma</taxon>
    </lineage>
</organism>
<evidence type="ECO:0008006" key="3">
    <source>
        <dbReference type="Google" id="ProtNLM"/>
    </source>
</evidence>
<dbReference type="OrthoDB" id="6420171at2759"/>
<evidence type="ECO:0000313" key="1">
    <source>
        <dbReference type="EMBL" id="VEL37233.1"/>
    </source>
</evidence>
<evidence type="ECO:0000313" key="2">
    <source>
        <dbReference type="Proteomes" id="UP000784294"/>
    </source>
</evidence>
<comment type="caution">
    <text evidence="1">The sequence shown here is derived from an EMBL/GenBank/DDBJ whole genome shotgun (WGS) entry which is preliminary data.</text>
</comment>
<reference evidence="1" key="1">
    <citation type="submission" date="2018-11" db="EMBL/GenBank/DDBJ databases">
        <authorList>
            <consortium name="Pathogen Informatics"/>
        </authorList>
    </citation>
    <scope>NUCLEOTIDE SEQUENCE</scope>
</reference>
<keyword evidence="2" id="KW-1185">Reference proteome</keyword>
<dbReference type="AlphaFoldDB" id="A0A3S5AHG6"/>
<name>A0A3S5AHG6_9PLAT</name>
<gene>
    <name evidence="1" type="ORF">PXEA_LOCUS30673</name>
</gene>